<evidence type="ECO:0000256" key="2">
    <source>
        <dbReference type="SAM" id="MobiDB-lite"/>
    </source>
</evidence>
<dbReference type="Pfam" id="PF03097">
    <property type="entry name" value="BRO1"/>
    <property type="match status" value="1"/>
</dbReference>
<reference evidence="4" key="1">
    <citation type="journal article" date="2012" name="Insect Biochem. Mol. Biol.">
        <title>Transcriptome and full-length cDNA resources for the mountain pine beetle, Dendroctonus ponderosae Hopkins, a major insect pest of pine forests.</title>
        <authorList>
            <person name="Keeling C.I."/>
            <person name="Henderson H."/>
            <person name="Li M."/>
            <person name="Yuen M."/>
            <person name="Clark E.L."/>
            <person name="Fraser J.D."/>
            <person name="Huber D.P."/>
            <person name="Liao N.Y."/>
            <person name="Roderick Docking T."/>
            <person name="Birol I."/>
            <person name="Chan S.K."/>
            <person name="Taylor G.A."/>
            <person name="Palmquist D."/>
            <person name="Jones S.J."/>
            <person name="Bohlmann J."/>
        </authorList>
    </citation>
    <scope>NUCLEOTIDE SEQUENCE</scope>
    <source>
        <tissue evidence="4">Heads</tissue>
    </source>
</reference>
<comment type="similarity">
    <text evidence="1">Belongs to the BROX family.</text>
</comment>
<feature type="region of interest" description="Disordered" evidence="2">
    <location>
        <begin position="393"/>
        <end position="425"/>
    </location>
</feature>
<name>J3JZI5_DENPD</name>
<proteinExistence type="evidence at transcript level"/>
<dbReference type="EMBL" id="BT128667">
    <property type="protein sequence ID" value="AEE63624.1"/>
    <property type="molecule type" value="mRNA"/>
</dbReference>
<dbReference type="InterPro" id="IPR038499">
    <property type="entry name" value="BRO1_sf"/>
</dbReference>
<dbReference type="InterPro" id="IPR038898">
    <property type="entry name" value="BROX"/>
</dbReference>
<dbReference type="SMART" id="SM01041">
    <property type="entry name" value="BRO1"/>
    <property type="match status" value="1"/>
</dbReference>
<organism evidence="4">
    <name type="scientific">Dendroctonus ponderosae</name>
    <name type="common">Mountain pine beetle</name>
    <dbReference type="NCBI Taxonomy" id="77166"/>
    <lineage>
        <taxon>Eukaryota</taxon>
        <taxon>Metazoa</taxon>
        <taxon>Ecdysozoa</taxon>
        <taxon>Arthropoda</taxon>
        <taxon>Hexapoda</taxon>
        <taxon>Insecta</taxon>
        <taxon>Pterygota</taxon>
        <taxon>Neoptera</taxon>
        <taxon>Endopterygota</taxon>
        <taxon>Coleoptera</taxon>
        <taxon>Polyphaga</taxon>
        <taxon>Cucujiformia</taxon>
        <taxon>Curculionidae</taxon>
        <taxon>Scolytinae</taxon>
        <taxon>Dendroctonus</taxon>
    </lineage>
</organism>
<dbReference type="PANTHER" id="PTHR23032">
    <property type="entry name" value="BRO1 DOMAIN-CONTAINING PROTEIN BROX"/>
    <property type="match status" value="1"/>
</dbReference>
<feature type="domain" description="BRO1" evidence="3">
    <location>
        <begin position="1"/>
        <end position="425"/>
    </location>
</feature>
<evidence type="ECO:0000256" key="1">
    <source>
        <dbReference type="ARBA" id="ARBA00008901"/>
    </source>
</evidence>
<protein>
    <recommendedName>
        <fullName evidence="3">BRO1 domain-containing protein</fullName>
    </recommendedName>
</protein>
<dbReference type="InterPro" id="IPR004328">
    <property type="entry name" value="BRO1_dom"/>
</dbReference>
<dbReference type="PROSITE" id="PS51180">
    <property type="entry name" value="BRO1"/>
    <property type="match status" value="1"/>
</dbReference>
<evidence type="ECO:0000313" key="4">
    <source>
        <dbReference type="EMBL" id="AEE63624.1"/>
    </source>
</evidence>
<dbReference type="AlphaFoldDB" id="J3JZI5"/>
<dbReference type="Gene3D" id="1.25.40.280">
    <property type="entry name" value="alix/aip1 like domains"/>
    <property type="match status" value="1"/>
</dbReference>
<feature type="compositionally biased region" description="Basic and acidic residues" evidence="2">
    <location>
        <begin position="404"/>
        <end position="417"/>
    </location>
</feature>
<sequence>MSHWFHRNPLKSTAFTKFELKKVINKESASKICGEIRLRRSNFLDKLRSAANEPQEIESEFQQYLALFYGFVFDIPENGNTSDNISNSKLRYFERFVWSNSMLNINETIDVADSWFEVLSICVNVALWYMKRGAWISSKDEVRETEAKQIHSALRKAAGIFIFVKENIEKLNGMYEFAGSDMDSKVLDAYITQCIAEAQEITIARAIELKHKPSLISALATETANKYQCCDKLIENFNPLNFEKWRKYFQLKHRFYSAYAYAYLGESLLSEDKCGAAIRACKEGIQCYNMAEELCSKYAKSSGPGFVAKPEQHLFFRRIVPLLDRHLKKAEQENDFIYHQMVPEERPLLEEKASFGLAQPEPFVYPNKFEGWTIAAYKAFDISKTNIVVDFGKPKKGTKSLPPVKEEKVYETDKDPTNHSGCSIS</sequence>
<accession>J3JZI5</accession>
<dbReference type="PANTHER" id="PTHR23032:SF13">
    <property type="entry name" value="BRO1 DOMAIN-CONTAINING PROTEIN BROX"/>
    <property type="match status" value="1"/>
</dbReference>
<evidence type="ECO:0000259" key="3">
    <source>
        <dbReference type="PROSITE" id="PS51180"/>
    </source>
</evidence>